<dbReference type="Proteomes" id="UP000199415">
    <property type="component" value="Unassembled WGS sequence"/>
</dbReference>
<dbReference type="AlphaFoldDB" id="A0A1G7U0H8"/>
<evidence type="ECO:0000313" key="2">
    <source>
        <dbReference type="EMBL" id="SDG40270.1"/>
    </source>
</evidence>
<dbReference type="OrthoDB" id="9778494at2"/>
<protein>
    <recommendedName>
        <fullName evidence="4">Tetratricopeptide repeat-containing protein</fullName>
    </recommendedName>
</protein>
<dbReference type="InterPro" id="IPR011990">
    <property type="entry name" value="TPR-like_helical_dom_sf"/>
</dbReference>
<sequence>MRKVTRSGAWLVAGALVGAFAATAANANAGPAKLDLGTHSRAVTTTSKPAQAAFDRGLRLAYGFARADAIAAFKEAQRHDPTCAMCAWGEAWVTGPYQNNPAGVGDEADARAAAERAHTLASGAAAWERDLIAAMRLRYRDDDNPGHAAGARAYAEAMQAAAEKHPDNSEVQTLYAESRMMLRPWKLYRDDGKPYADTVAATKTLERVLEGNLDHPGACHLYIHAVEAARPKDAQACADRLAAGIPGISHIQHMPSHIYVHVGRYGDTVTANQAARAVDRATAQGKGVAIYPDHNTMMLMFGAWLDGQREVAIAAARDLAVERPEDVHQEALMLVRFGQWDALLAMTEAPAEPFQAAMWRFARGLAQLRTGDTAGARDALDHVEATRAATDPEATYHFFGHSQQRLLGIAGNLLAGEILAAEGRTMAAGDRLRTAVGLEDGLAYSEPEPWPLPARDFLGALLLDAGDAKAAETVYREALADHPGNGWALKGLALSLADQDRIGEADAVRLSFDHAWRRADVELTASRF</sequence>
<dbReference type="Gene3D" id="1.25.40.10">
    <property type="entry name" value="Tetratricopeptide repeat domain"/>
    <property type="match status" value="1"/>
</dbReference>
<keyword evidence="3" id="KW-1185">Reference proteome</keyword>
<feature type="signal peptide" evidence="1">
    <location>
        <begin position="1"/>
        <end position="24"/>
    </location>
</feature>
<gene>
    <name evidence="2" type="ORF">SAMN05216241_1111</name>
</gene>
<accession>A0A1G7U0H8</accession>
<evidence type="ECO:0000313" key="3">
    <source>
        <dbReference type="Proteomes" id="UP000199415"/>
    </source>
</evidence>
<dbReference type="PANTHER" id="PTHR45588:SF1">
    <property type="entry name" value="WW DOMAIN-CONTAINING PROTEIN"/>
    <property type="match status" value="1"/>
</dbReference>
<dbReference type="PANTHER" id="PTHR45588">
    <property type="entry name" value="TPR DOMAIN-CONTAINING PROTEIN"/>
    <property type="match status" value="1"/>
</dbReference>
<dbReference type="STRING" id="1082479.SAMN05216241_1111"/>
<dbReference type="EMBL" id="FNCE01000011">
    <property type="protein sequence ID" value="SDG40270.1"/>
    <property type="molecule type" value="Genomic_DNA"/>
</dbReference>
<evidence type="ECO:0000256" key="1">
    <source>
        <dbReference type="SAM" id="SignalP"/>
    </source>
</evidence>
<dbReference type="Pfam" id="PF13428">
    <property type="entry name" value="TPR_14"/>
    <property type="match status" value="1"/>
</dbReference>
<organism evidence="2 3">
    <name type="scientific">Limimonas halophila</name>
    <dbReference type="NCBI Taxonomy" id="1082479"/>
    <lineage>
        <taxon>Bacteria</taxon>
        <taxon>Pseudomonadati</taxon>
        <taxon>Pseudomonadota</taxon>
        <taxon>Alphaproteobacteria</taxon>
        <taxon>Rhodospirillales</taxon>
        <taxon>Rhodovibrionaceae</taxon>
        <taxon>Limimonas</taxon>
    </lineage>
</organism>
<name>A0A1G7U0H8_9PROT</name>
<evidence type="ECO:0008006" key="4">
    <source>
        <dbReference type="Google" id="ProtNLM"/>
    </source>
</evidence>
<proteinExistence type="predicted"/>
<dbReference type="SUPFAM" id="SSF48452">
    <property type="entry name" value="TPR-like"/>
    <property type="match status" value="1"/>
</dbReference>
<dbReference type="RefSeq" id="WP_090021303.1">
    <property type="nucleotide sequence ID" value="NZ_FNCE01000011.1"/>
</dbReference>
<keyword evidence="1" id="KW-0732">Signal</keyword>
<reference evidence="2 3" key="1">
    <citation type="submission" date="2016-10" db="EMBL/GenBank/DDBJ databases">
        <authorList>
            <person name="de Groot N.N."/>
        </authorList>
    </citation>
    <scope>NUCLEOTIDE SEQUENCE [LARGE SCALE GENOMIC DNA]</scope>
    <source>
        <strain evidence="2 3">DSM 25584</strain>
    </source>
</reference>
<feature type="chain" id="PRO_5011438009" description="Tetratricopeptide repeat-containing protein" evidence="1">
    <location>
        <begin position="25"/>
        <end position="528"/>
    </location>
</feature>